<dbReference type="Proteomes" id="UP001302494">
    <property type="component" value="Chromosome"/>
</dbReference>
<keyword evidence="5 10" id="KW-0812">Transmembrane</keyword>
<gene>
    <name evidence="10 14" type="primary">secD</name>
    <name evidence="14" type="ORF">PQG83_11230</name>
</gene>
<dbReference type="InterPro" id="IPR054384">
    <property type="entry name" value="SecDF_P1_head"/>
</dbReference>
<comment type="subcellular location">
    <subcellularLocation>
        <location evidence="1 10">Cell membrane</location>
        <topology evidence="1 10">Multi-pass membrane protein</topology>
    </subcellularLocation>
</comment>
<evidence type="ECO:0000256" key="1">
    <source>
        <dbReference type="ARBA" id="ARBA00004651"/>
    </source>
</evidence>
<comment type="function">
    <text evidence="10">Part of the Sec protein translocase complex. Interacts with the SecYEG preprotein conducting channel. SecDF uses the proton motive force (PMF) to complete protein translocation after the ATP-dependent function of SecA.</text>
</comment>
<dbReference type="RefSeq" id="WP_312740947.1">
    <property type="nucleotide sequence ID" value="NZ_CP116968.1"/>
</dbReference>
<evidence type="ECO:0000259" key="13">
    <source>
        <dbReference type="Pfam" id="PF22599"/>
    </source>
</evidence>
<dbReference type="SUPFAM" id="SSF82866">
    <property type="entry name" value="Multidrug efflux transporter AcrB transmembrane domain"/>
    <property type="match status" value="1"/>
</dbReference>
<dbReference type="HAMAP" id="MF_01463_B">
    <property type="entry name" value="SecD_B"/>
    <property type="match status" value="1"/>
</dbReference>
<keyword evidence="2 10" id="KW-0813">Transport</keyword>
<dbReference type="Gene3D" id="3.30.1360.200">
    <property type="match status" value="1"/>
</dbReference>
<evidence type="ECO:0000256" key="9">
    <source>
        <dbReference type="ARBA" id="ARBA00023136"/>
    </source>
</evidence>
<evidence type="ECO:0000256" key="7">
    <source>
        <dbReference type="ARBA" id="ARBA00022989"/>
    </source>
</evidence>
<keyword evidence="9 10" id="KW-0472">Membrane</keyword>
<dbReference type="InterPro" id="IPR005791">
    <property type="entry name" value="SecD"/>
</dbReference>
<dbReference type="FunFam" id="3.30.1360.200:FF:000002">
    <property type="entry name" value="Preprotein translocase subunit SecD"/>
    <property type="match status" value="1"/>
</dbReference>
<evidence type="ECO:0000313" key="15">
    <source>
        <dbReference type="Proteomes" id="UP001302494"/>
    </source>
</evidence>
<feature type="transmembrane region" description="Helical" evidence="10">
    <location>
        <begin position="408"/>
        <end position="428"/>
    </location>
</feature>
<dbReference type="InterPro" id="IPR055344">
    <property type="entry name" value="SecD_SecF_C_bact"/>
</dbReference>
<comment type="similarity">
    <text evidence="10">Belongs to the SecD/SecF family. SecD subfamily.</text>
</comment>
<keyword evidence="4" id="KW-0997">Cell inner membrane</keyword>
<dbReference type="GO" id="GO:0015450">
    <property type="term" value="F:protein-transporting ATPase activity"/>
    <property type="evidence" value="ECO:0007669"/>
    <property type="project" value="InterPro"/>
</dbReference>
<dbReference type="InterPro" id="IPR022646">
    <property type="entry name" value="SecD/SecF_CS"/>
</dbReference>
<proteinExistence type="inferred from homology"/>
<evidence type="ECO:0000256" key="3">
    <source>
        <dbReference type="ARBA" id="ARBA00022475"/>
    </source>
</evidence>
<feature type="transmembrane region" description="Helical" evidence="10">
    <location>
        <begin position="476"/>
        <end position="501"/>
    </location>
</feature>
<dbReference type="NCBIfam" id="TIGR01129">
    <property type="entry name" value="secD"/>
    <property type="match status" value="1"/>
</dbReference>
<evidence type="ECO:0000256" key="8">
    <source>
        <dbReference type="ARBA" id="ARBA00023010"/>
    </source>
</evidence>
<dbReference type="Pfam" id="PF22599">
    <property type="entry name" value="SecDF_P1_head"/>
    <property type="match status" value="1"/>
</dbReference>
<dbReference type="GO" id="GO:0006605">
    <property type="term" value="P:protein targeting"/>
    <property type="evidence" value="ECO:0007669"/>
    <property type="project" value="UniProtKB-UniRule"/>
</dbReference>
<dbReference type="InterPro" id="IPR048634">
    <property type="entry name" value="SecD_SecF_C"/>
</dbReference>
<feature type="domain" description="Protein export membrane protein SecD/SecF C-terminal" evidence="11">
    <location>
        <begin position="366"/>
        <end position="523"/>
    </location>
</feature>
<dbReference type="InterPro" id="IPR048631">
    <property type="entry name" value="SecD_1st"/>
</dbReference>
<keyword evidence="6 10" id="KW-0653">Protein transport</keyword>
<evidence type="ECO:0000256" key="6">
    <source>
        <dbReference type="ARBA" id="ARBA00022927"/>
    </source>
</evidence>
<dbReference type="PANTHER" id="PTHR30081">
    <property type="entry name" value="PROTEIN-EXPORT MEMBRANE PROTEIN SEC"/>
    <property type="match status" value="1"/>
</dbReference>
<name>A0AA96GHM2_9BACT</name>
<comment type="subunit">
    <text evidence="10">Forms a complex with SecF. Part of the essential Sec protein translocation apparatus which comprises SecA, SecYEG and auxiliary proteins SecDF. Other proteins may also be involved.</text>
</comment>
<keyword evidence="8 10" id="KW-0811">Translocation</keyword>
<dbReference type="GO" id="GO:0043952">
    <property type="term" value="P:protein transport by the Sec complex"/>
    <property type="evidence" value="ECO:0007669"/>
    <property type="project" value="UniProtKB-UniRule"/>
</dbReference>
<evidence type="ECO:0000256" key="5">
    <source>
        <dbReference type="ARBA" id="ARBA00022692"/>
    </source>
</evidence>
<accession>A0AA96GHM2</accession>
<keyword evidence="3 10" id="KW-1003">Cell membrane</keyword>
<feature type="transmembrane region" description="Helical" evidence="10">
    <location>
        <begin position="507"/>
        <end position="531"/>
    </location>
</feature>
<evidence type="ECO:0000259" key="11">
    <source>
        <dbReference type="Pfam" id="PF02355"/>
    </source>
</evidence>
<comment type="caution">
    <text evidence="10">Lacks conserved residue(s) required for the propagation of feature annotation.</text>
</comment>
<dbReference type="InterPro" id="IPR001036">
    <property type="entry name" value="Acrflvin-R"/>
</dbReference>
<evidence type="ECO:0000256" key="10">
    <source>
        <dbReference type="HAMAP-Rule" id="MF_01463"/>
    </source>
</evidence>
<keyword evidence="7 10" id="KW-1133">Transmembrane helix</keyword>
<organism evidence="14 15">
    <name type="scientific">Candidatus Nitrospira neomarina</name>
    <dbReference type="NCBI Taxonomy" id="3020899"/>
    <lineage>
        <taxon>Bacteria</taxon>
        <taxon>Pseudomonadati</taxon>
        <taxon>Nitrospirota</taxon>
        <taxon>Nitrospiria</taxon>
        <taxon>Nitrospirales</taxon>
        <taxon>Nitrospiraceae</taxon>
        <taxon>Nitrospira</taxon>
    </lineage>
</organism>
<sequence length="544" mass="59054">MKKLRGRLFLLFVVTVVSVILALPSFPGLFQSLPDGVKRVLSHRGLSLGLDLQGGIHLVLEVEEERAVEIAVDRIRKAVEDLLKDKAIVVEGVRREGSKMIVITLQQEADGEQVRTLLDEAFPNFESQNPSGTRLAYELRSTEVDRIQTSAINQALETLRNRIDEFGVAEPLIQRLGLNQIAIQLPGVKDPQRAKDLIQETALLEFKLLEESKAALDLPPQVEKGQEGTVRKTLEGKIPEGAEILFETAISEPDGRAYSIPYLVKKDAVLTGDVLQDARVTIGDFNEPIVSITFDSKGAREFDELTAANIGKRMAVVLDGKVYSAPVIRDRISGGRAIIEGTFTTAEANDLAVVLRAGALPAPLKTLQDLTVGPSLGQDSIEKGLRTTIIAGTLVLIFMIVYYRLSGLIANMAVFLNLICLLGALSGLNATLTLPGIAGIILTIGMGVDSNVLIFERIREELRQGRPVRLAVDSGYSKAFLTIVDSHVTTLITGLALFLFGTGPIKGFAVTLCLGIAINLFTALVGTKVVFDFLNRRKLDSLSI</sequence>
<feature type="domain" description="SecDF P1 head subdomain" evidence="13">
    <location>
        <begin position="260"/>
        <end position="362"/>
    </location>
</feature>
<protein>
    <recommendedName>
        <fullName evidence="10">Protein translocase subunit SecD</fullName>
    </recommendedName>
</protein>
<feature type="domain" description="Protein translocase subunit SecDF P1" evidence="12">
    <location>
        <begin position="152"/>
        <end position="210"/>
    </location>
</feature>
<dbReference type="AlphaFoldDB" id="A0AA96GHM2"/>
<dbReference type="Pfam" id="PF21760">
    <property type="entry name" value="SecD_1st"/>
    <property type="match status" value="1"/>
</dbReference>
<dbReference type="InterPro" id="IPR022813">
    <property type="entry name" value="SecD/SecF_arch_bac"/>
</dbReference>
<feature type="transmembrane region" description="Helical" evidence="10">
    <location>
        <begin position="384"/>
        <end position="403"/>
    </location>
</feature>
<dbReference type="GO" id="GO:0005886">
    <property type="term" value="C:plasma membrane"/>
    <property type="evidence" value="ECO:0007669"/>
    <property type="project" value="UniProtKB-SubCell"/>
</dbReference>
<dbReference type="Gene3D" id="1.20.1640.10">
    <property type="entry name" value="Multidrug efflux transporter AcrB transmembrane domain"/>
    <property type="match status" value="1"/>
</dbReference>
<dbReference type="Pfam" id="PF07549">
    <property type="entry name" value="Sec_GG"/>
    <property type="match status" value="1"/>
</dbReference>
<keyword evidence="15" id="KW-1185">Reference proteome</keyword>
<evidence type="ECO:0000259" key="12">
    <source>
        <dbReference type="Pfam" id="PF21760"/>
    </source>
</evidence>
<dbReference type="NCBIfam" id="TIGR00916">
    <property type="entry name" value="2A0604s01"/>
    <property type="match status" value="1"/>
</dbReference>
<dbReference type="Gene3D" id="3.30.70.3400">
    <property type="match status" value="2"/>
</dbReference>
<dbReference type="FunFam" id="1.20.1640.10:FF:000004">
    <property type="entry name" value="Protein translocase subunit SecD"/>
    <property type="match status" value="1"/>
</dbReference>
<reference evidence="14 15" key="1">
    <citation type="submission" date="2023-01" db="EMBL/GenBank/DDBJ databases">
        <title>Cultivation and genomic characterization of new, ubiquitous marine nitrite-oxidizing bacteria from the Nitrospirales.</title>
        <authorList>
            <person name="Mueller A.J."/>
            <person name="Daebeler A."/>
            <person name="Herbold C.W."/>
            <person name="Kirkegaard R.H."/>
            <person name="Daims H."/>
        </authorList>
    </citation>
    <scope>NUCLEOTIDE SEQUENCE [LARGE SCALE GENOMIC DNA]</scope>
    <source>
        <strain evidence="14 15">DK</strain>
    </source>
</reference>
<dbReference type="PRINTS" id="PR00702">
    <property type="entry name" value="ACRIFLAVINRP"/>
</dbReference>
<dbReference type="PANTHER" id="PTHR30081:SF1">
    <property type="entry name" value="PROTEIN TRANSLOCASE SUBUNIT SECD"/>
    <property type="match status" value="1"/>
</dbReference>
<evidence type="ECO:0000256" key="4">
    <source>
        <dbReference type="ARBA" id="ARBA00022519"/>
    </source>
</evidence>
<dbReference type="EMBL" id="CP116968">
    <property type="protein sequence ID" value="WNM60335.1"/>
    <property type="molecule type" value="Genomic_DNA"/>
</dbReference>
<dbReference type="Pfam" id="PF02355">
    <property type="entry name" value="SecD_SecF_C"/>
    <property type="match status" value="1"/>
</dbReference>
<evidence type="ECO:0000313" key="14">
    <source>
        <dbReference type="EMBL" id="WNM60335.1"/>
    </source>
</evidence>
<dbReference type="GO" id="GO:0065002">
    <property type="term" value="P:intracellular protein transmembrane transport"/>
    <property type="evidence" value="ECO:0007669"/>
    <property type="project" value="UniProtKB-UniRule"/>
</dbReference>
<evidence type="ECO:0000256" key="2">
    <source>
        <dbReference type="ARBA" id="ARBA00022448"/>
    </source>
</evidence>
<dbReference type="KEGG" id="nneo:PQG83_11230"/>
<feature type="transmembrane region" description="Helical" evidence="10">
    <location>
        <begin position="434"/>
        <end position="455"/>
    </location>
</feature>